<dbReference type="Proteomes" id="UP000298493">
    <property type="component" value="Unassembled WGS sequence"/>
</dbReference>
<dbReference type="PANTHER" id="PTHR42085">
    <property type="entry name" value="F-BOX DOMAIN-CONTAINING PROTEIN"/>
    <property type="match status" value="1"/>
</dbReference>
<evidence type="ECO:0000313" key="2">
    <source>
        <dbReference type="Proteomes" id="UP000298493"/>
    </source>
</evidence>
<dbReference type="PANTHER" id="PTHR42085:SF2">
    <property type="entry name" value="F-BOX DOMAIN-CONTAINING PROTEIN"/>
    <property type="match status" value="1"/>
</dbReference>
<sequence>MSPMLSDLSLAYQLRIYSLSSKYQWKFLDKWERTGKTYNKELRMMIYNECFNKRPSPKFGLSPQCLAYVRDLCIEIPYFISGQERQDMLSYLDTLCYHLGEHLQPGLVHLILEISYFNKGQYQQDIIGSIGPLSNLPQMASVRIYKKHEAPDTIQQSCSATSRSEFKWFCQKTFAFLITDSPSPTQDLPKRPFKFQQLPVELQDLILSYSGLISPNPVLLPQSPLTSPMTSPFQRRCCCHCSLTNSIGECYCNNADVYSSTCTCPTPLLSGLFLVNHEIHSKATEIFYRNNTFALGIGYLDNITGEISALPPRIIRQVRKLEIIFSVKTALESYSASRHVPAMAALFDFFKEKLEMGRLDVKIKILNEWYQYGGEREDMKACIRASGFEKYCDIELVEYLAWWQGGF</sequence>
<accession>A0A4Z1PIL5</accession>
<dbReference type="InterPro" id="IPR038883">
    <property type="entry name" value="AN11006-like"/>
</dbReference>
<organism evidence="1 2">
    <name type="scientific">Venturia nashicola</name>
    <dbReference type="NCBI Taxonomy" id="86259"/>
    <lineage>
        <taxon>Eukaryota</taxon>
        <taxon>Fungi</taxon>
        <taxon>Dikarya</taxon>
        <taxon>Ascomycota</taxon>
        <taxon>Pezizomycotina</taxon>
        <taxon>Dothideomycetes</taxon>
        <taxon>Pleosporomycetidae</taxon>
        <taxon>Venturiales</taxon>
        <taxon>Venturiaceae</taxon>
        <taxon>Venturia</taxon>
    </lineage>
</organism>
<evidence type="ECO:0000313" key="1">
    <source>
        <dbReference type="EMBL" id="TID25401.1"/>
    </source>
</evidence>
<gene>
    <name evidence="1" type="ORF">E6O75_ATG04606</name>
</gene>
<protein>
    <submittedName>
        <fullName evidence="1">Uncharacterized protein</fullName>
    </submittedName>
</protein>
<dbReference type="EMBL" id="SNSC02000004">
    <property type="protein sequence ID" value="TID25401.1"/>
    <property type="molecule type" value="Genomic_DNA"/>
</dbReference>
<reference evidence="1 2" key="1">
    <citation type="submission" date="2019-04" db="EMBL/GenBank/DDBJ databases">
        <title>High contiguity whole genome sequence and gene annotation resource for two Venturia nashicola isolates.</title>
        <authorList>
            <person name="Prokchorchik M."/>
            <person name="Won K."/>
            <person name="Lee Y."/>
            <person name="Choi E.D."/>
            <person name="Segonzac C."/>
            <person name="Sohn K.H."/>
        </authorList>
    </citation>
    <scope>NUCLEOTIDE SEQUENCE [LARGE SCALE GENOMIC DNA]</scope>
    <source>
        <strain evidence="1 2">PRI2</strain>
    </source>
</reference>
<name>A0A4Z1PIL5_9PEZI</name>
<comment type="caution">
    <text evidence="1">The sequence shown here is derived from an EMBL/GenBank/DDBJ whole genome shotgun (WGS) entry which is preliminary data.</text>
</comment>
<keyword evidence="2" id="KW-1185">Reference proteome</keyword>
<dbReference type="AlphaFoldDB" id="A0A4Z1PIL5"/>
<proteinExistence type="predicted"/>